<gene>
    <name evidence="2" type="ORF">R3P38DRAFT_2766953</name>
</gene>
<dbReference type="Proteomes" id="UP001362999">
    <property type="component" value="Unassembled WGS sequence"/>
</dbReference>
<evidence type="ECO:0000256" key="1">
    <source>
        <dbReference type="SAM" id="MobiDB-lite"/>
    </source>
</evidence>
<keyword evidence="3" id="KW-1185">Reference proteome</keyword>
<evidence type="ECO:0000313" key="3">
    <source>
        <dbReference type="Proteomes" id="UP001362999"/>
    </source>
</evidence>
<sequence length="458" mass="51352">MTTWVYFPRWADNQTKFKSSKEDFKIYNSADLLREMVHNGDFVSDVVVTKIEHCQRETAPLHEFLVVRFHKRTHPELANYLIIERRSSTQDAMLPETDPPDVVDTDRLVDRIHELEASTDDLDRPSSTSELAPRKLFFFSASGAKPSSKKLTAHNNGAESARLSNRIAFSASEANRGDVGSAMPPNSCNQPHNKMPRSPSRPMFTAGSALYSSASTIKVSVETIAASSGFLPNLRCVAQDQVKIAYGPKVDIGKAEDGELTLIASLTPDCRRTIPLAQLLHVAHFISKNSPVYDLFDKSCYYYSRAIFDLGRRMMRCEGSQIYTTKGFEFFTTDPLRWGYLIFKGVMADRVKQEFAPLTAFNKCNQGWAEFQVEVTNERRAKAEALAIAQEISQVSQAGEQRLAAELAEQVVLRQTAEQIALDATRGLERTKAELAACQRRLISENSHLQQLLPPTHL</sequence>
<evidence type="ECO:0000313" key="2">
    <source>
        <dbReference type="EMBL" id="KAK7043393.1"/>
    </source>
</evidence>
<accession>A0AAW0CU08</accession>
<proteinExistence type="predicted"/>
<comment type="caution">
    <text evidence="2">The sequence shown here is derived from an EMBL/GenBank/DDBJ whole genome shotgun (WGS) entry which is preliminary data.</text>
</comment>
<feature type="region of interest" description="Disordered" evidence="1">
    <location>
        <begin position="176"/>
        <end position="198"/>
    </location>
</feature>
<reference evidence="2 3" key="1">
    <citation type="journal article" date="2024" name="J Genomics">
        <title>Draft genome sequencing and assembly of Favolaschia claudopus CIRM-BRFM 2984 isolated from oak limbs.</title>
        <authorList>
            <person name="Navarro D."/>
            <person name="Drula E."/>
            <person name="Chaduli D."/>
            <person name="Cazenave R."/>
            <person name="Ahrendt S."/>
            <person name="Wang J."/>
            <person name="Lipzen A."/>
            <person name="Daum C."/>
            <person name="Barry K."/>
            <person name="Grigoriev I.V."/>
            <person name="Favel A."/>
            <person name="Rosso M.N."/>
            <person name="Martin F."/>
        </authorList>
    </citation>
    <scope>NUCLEOTIDE SEQUENCE [LARGE SCALE GENOMIC DNA]</scope>
    <source>
        <strain evidence="2 3">CIRM-BRFM 2984</strain>
    </source>
</reference>
<name>A0AAW0CU08_9AGAR</name>
<dbReference type="AlphaFoldDB" id="A0AAW0CU08"/>
<dbReference type="EMBL" id="JAWWNJ010000012">
    <property type="protein sequence ID" value="KAK7043393.1"/>
    <property type="molecule type" value="Genomic_DNA"/>
</dbReference>
<protein>
    <submittedName>
        <fullName evidence="2">Uncharacterized protein</fullName>
    </submittedName>
</protein>
<organism evidence="2 3">
    <name type="scientific">Favolaschia claudopus</name>
    <dbReference type="NCBI Taxonomy" id="2862362"/>
    <lineage>
        <taxon>Eukaryota</taxon>
        <taxon>Fungi</taxon>
        <taxon>Dikarya</taxon>
        <taxon>Basidiomycota</taxon>
        <taxon>Agaricomycotina</taxon>
        <taxon>Agaricomycetes</taxon>
        <taxon>Agaricomycetidae</taxon>
        <taxon>Agaricales</taxon>
        <taxon>Marasmiineae</taxon>
        <taxon>Mycenaceae</taxon>
        <taxon>Favolaschia</taxon>
    </lineage>
</organism>